<keyword evidence="6" id="KW-1185">Reference proteome</keyword>
<dbReference type="InterPro" id="IPR011992">
    <property type="entry name" value="EF-hand-dom_pair"/>
</dbReference>
<dbReference type="SUPFAM" id="SSF47473">
    <property type="entry name" value="EF-hand"/>
    <property type="match status" value="1"/>
</dbReference>
<feature type="domain" description="EF-hand" evidence="5">
    <location>
        <begin position="82"/>
        <end position="117"/>
    </location>
</feature>
<evidence type="ECO:0000256" key="2">
    <source>
        <dbReference type="ARBA" id="ARBA00022737"/>
    </source>
</evidence>
<organism evidence="6 7">
    <name type="scientific">Limulus polyphemus</name>
    <name type="common">Atlantic horseshoe crab</name>
    <dbReference type="NCBI Taxonomy" id="6850"/>
    <lineage>
        <taxon>Eukaryota</taxon>
        <taxon>Metazoa</taxon>
        <taxon>Ecdysozoa</taxon>
        <taxon>Arthropoda</taxon>
        <taxon>Chelicerata</taxon>
        <taxon>Merostomata</taxon>
        <taxon>Xiphosura</taxon>
        <taxon>Limulidae</taxon>
        <taxon>Limulus</taxon>
    </lineage>
</organism>
<evidence type="ECO:0000256" key="4">
    <source>
        <dbReference type="SAM" id="MobiDB-lite"/>
    </source>
</evidence>
<dbReference type="InterPro" id="IPR002048">
    <property type="entry name" value="EF_hand_dom"/>
</dbReference>
<dbReference type="RefSeq" id="XP_013778476.1">
    <property type="nucleotide sequence ID" value="XM_013923022.2"/>
</dbReference>
<evidence type="ECO:0000313" key="7">
    <source>
        <dbReference type="RefSeq" id="XP_013778476.1"/>
    </source>
</evidence>
<dbReference type="CDD" id="cd00051">
    <property type="entry name" value="EFh"/>
    <property type="match status" value="1"/>
</dbReference>
<reference evidence="7" key="1">
    <citation type="submission" date="2025-08" db="UniProtKB">
        <authorList>
            <consortium name="RefSeq"/>
        </authorList>
    </citation>
    <scope>IDENTIFICATION</scope>
    <source>
        <tissue evidence="7">Muscle</tissue>
    </source>
</reference>
<evidence type="ECO:0000256" key="3">
    <source>
        <dbReference type="ARBA" id="ARBA00022837"/>
    </source>
</evidence>
<keyword evidence="2" id="KW-0677">Repeat</keyword>
<feature type="region of interest" description="Disordered" evidence="4">
    <location>
        <begin position="158"/>
        <end position="198"/>
    </location>
</feature>
<feature type="compositionally biased region" description="Basic and acidic residues" evidence="4">
    <location>
        <begin position="158"/>
        <end position="190"/>
    </location>
</feature>
<keyword evidence="3" id="KW-0106">Calcium</keyword>
<dbReference type="InterPro" id="IPR049025">
    <property type="entry name" value="AIF-1_EF_pair"/>
</dbReference>
<dbReference type="InterPro" id="IPR040365">
    <property type="entry name" value="EFHD1/2"/>
</dbReference>
<sequence length="198" mass="23208">MADSELAQKLARRQAFNEREEGSPVPESTMRQVFNPYTEFPEFSRKEIKEYEKTFKKYDIGADGFIDFEELKRMMENVGAPQTHLALKEMIQEVDEDQDKKISFREFLLIFRKAQTGDLAADSGLNQLAKLTEIDVDQAGVDGARNFFEAKIEQQKKHNQFEEEIRSEQEERRQEEEQRKQRKAAFREKANVFSQAKA</sequence>
<dbReference type="PROSITE" id="PS50222">
    <property type="entry name" value="EF_HAND_2"/>
    <property type="match status" value="2"/>
</dbReference>
<dbReference type="GeneID" id="106463051"/>
<dbReference type="PANTHER" id="PTHR13025:SF6">
    <property type="entry name" value="EF-HAND DOMAIN-CONTAINING PROTEIN-RELATED"/>
    <property type="match status" value="1"/>
</dbReference>
<keyword evidence="1" id="KW-0479">Metal-binding</keyword>
<protein>
    <submittedName>
        <fullName evidence="7">EF-hand domain-containing protein D2 homolog</fullName>
    </submittedName>
</protein>
<evidence type="ECO:0000256" key="1">
    <source>
        <dbReference type="ARBA" id="ARBA00022723"/>
    </source>
</evidence>
<proteinExistence type="predicted"/>
<evidence type="ECO:0000313" key="6">
    <source>
        <dbReference type="Proteomes" id="UP000694941"/>
    </source>
</evidence>
<evidence type="ECO:0000259" key="5">
    <source>
        <dbReference type="PROSITE" id="PS50222"/>
    </source>
</evidence>
<name>A0ABM1BB60_LIMPO</name>
<dbReference type="Gene3D" id="1.10.238.10">
    <property type="entry name" value="EF-hand"/>
    <property type="match status" value="1"/>
</dbReference>
<dbReference type="SMART" id="SM00054">
    <property type="entry name" value="EFh"/>
    <property type="match status" value="2"/>
</dbReference>
<gene>
    <name evidence="7" type="primary">LOC106463051</name>
</gene>
<dbReference type="InterPro" id="IPR018247">
    <property type="entry name" value="EF_Hand_1_Ca_BS"/>
</dbReference>
<feature type="domain" description="EF-hand" evidence="5">
    <location>
        <begin position="46"/>
        <end position="81"/>
    </location>
</feature>
<feature type="region of interest" description="Disordered" evidence="4">
    <location>
        <begin position="10"/>
        <end position="31"/>
    </location>
</feature>
<dbReference type="PROSITE" id="PS00018">
    <property type="entry name" value="EF_HAND_1"/>
    <property type="match status" value="1"/>
</dbReference>
<dbReference type="Pfam" id="PF21008">
    <property type="entry name" value="AIF-1"/>
    <property type="match status" value="1"/>
</dbReference>
<accession>A0ABM1BB60</accession>
<dbReference type="Proteomes" id="UP000694941">
    <property type="component" value="Unplaced"/>
</dbReference>
<dbReference type="PANTHER" id="PTHR13025">
    <property type="entry name" value="EF-HAND DOMAIN-CONTAINING PROTEIN D"/>
    <property type="match status" value="1"/>
</dbReference>